<reference evidence="2 3" key="2">
    <citation type="submission" date="2017-10" db="EMBL/GenBank/DDBJ databases">
        <authorList>
            <person name="Banno H."/>
            <person name="Chua N.-H."/>
        </authorList>
    </citation>
    <scope>NUCLEOTIDE SEQUENCE [LARGE SCALE GENOMIC DNA]</scope>
    <source>
        <strain evidence="2 3">JK626</strain>
    </source>
</reference>
<dbReference type="GO" id="GO:0061504">
    <property type="term" value="P:cyclic threonylcarbamoyladenosine biosynthetic process"/>
    <property type="evidence" value="ECO:0007669"/>
    <property type="project" value="TreeGrafter"/>
</dbReference>
<dbReference type="NCBIfam" id="TIGR02354">
    <property type="entry name" value="thiF_fam2"/>
    <property type="match status" value="1"/>
</dbReference>
<dbReference type="NCBIfam" id="NF006395">
    <property type="entry name" value="PRK08644.1"/>
    <property type="match status" value="1"/>
</dbReference>
<dbReference type="GO" id="GO:0008641">
    <property type="term" value="F:ubiquitin-like modifier activating enzyme activity"/>
    <property type="evidence" value="ECO:0007669"/>
    <property type="project" value="InterPro"/>
</dbReference>
<proteinExistence type="predicted"/>
<dbReference type="Proteomes" id="UP000225889">
    <property type="component" value="Unassembled WGS sequence"/>
</dbReference>
<comment type="caution">
    <text evidence="2">The sequence shown here is derived from an EMBL/GenBank/DDBJ whole genome shotgun (WGS) entry which is preliminary data.</text>
</comment>
<dbReference type="PANTHER" id="PTHR43267:SF3">
    <property type="entry name" value="THIF PROTEIN"/>
    <property type="match status" value="1"/>
</dbReference>
<organism evidence="2 3">
    <name type="scientific">Pseudobutyrivibrio ruminis</name>
    <dbReference type="NCBI Taxonomy" id="46206"/>
    <lineage>
        <taxon>Bacteria</taxon>
        <taxon>Bacillati</taxon>
        <taxon>Bacillota</taxon>
        <taxon>Clostridia</taxon>
        <taxon>Lachnospirales</taxon>
        <taxon>Lachnospiraceae</taxon>
        <taxon>Pseudobutyrivibrio</taxon>
    </lineage>
</organism>
<dbReference type="InterPro" id="IPR000594">
    <property type="entry name" value="ThiF_NAD_FAD-bd"/>
</dbReference>
<dbReference type="SUPFAM" id="SSF69572">
    <property type="entry name" value="Activating enzymes of the ubiquitin-like proteins"/>
    <property type="match status" value="1"/>
</dbReference>
<dbReference type="InterPro" id="IPR035985">
    <property type="entry name" value="Ubiquitin-activating_enz"/>
</dbReference>
<dbReference type="Pfam" id="PF00899">
    <property type="entry name" value="ThiF"/>
    <property type="match status" value="1"/>
</dbReference>
<protein>
    <submittedName>
        <fullName evidence="2">Thiamine biosynthesis protein ThiF</fullName>
    </submittedName>
</protein>
<dbReference type="PANTHER" id="PTHR43267">
    <property type="entry name" value="TRNA THREONYLCARBAMOYLADENOSINE DEHYDRATASE"/>
    <property type="match status" value="1"/>
</dbReference>
<name>A0A2G3DY28_9FIRM</name>
<dbReference type="GO" id="GO:0061503">
    <property type="term" value="F:tRNA threonylcarbamoyladenosine dehydratase"/>
    <property type="evidence" value="ECO:0007669"/>
    <property type="project" value="TreeGrafter"/>
</dbReference>
<dbReference type="AlphaFoldDB" id="A0A2G3DY28"/>
<evidence type="ECO:0000313" key="3">
    <source>
        <dbReference type="Proteomes" id="UP000225889"/>
    </source>
</evidence>
<dbReference type="RefSeq" id="WP_099391166.1">
    <property type="nucleotide sequence ID" value="NZ_PDYF01000007.1"/>
</dbReference>
<accession>A0A2G3DY28</accession>
<evidence type="ECO:0000313" key="2">
    <source>
        <dbReference type="EMBL" id="PHU35926.1"/>
    </source>
</evidence>
<dbReference type="InterPro" id="IPR045886">
    <property type="entry name" value="ThiF/MoeB/HesA"/>
</dbReference>
<sequence length="211" mass="23214">MMVSKDEFYQALVERHGADNQRKFDEATVAICGLGGLGSNVAICLARVGIGRLILIDFDLVDVTNLHRQQYKISQVGMAKTEALRENLLEINPFITVQTHRVKMDESNSLDLIKDADIVCEAFDRPECKSMIADIVFTNFKDKYLVSASGMAGFKSANDIITKKLTSHFYISGDGVSDVSDGIGLVSSRVMTCAGHEAHMIIRLLIGEKNP</sequence>
<evidence type="ECO:0000259" key="1">
    <source>
        <dbReference type="Pfam" id="PF00899"/>
    </source>
</evidence>
<dbReference type="Gene3D" id="3.40.50.720">
    <property type="entry name" value="NAD(P)-binding Rossmann-like Domain"/>
    <property type="match status" value="1"/>
</dbReference>
<gene>
    <name evidence="2" type="primary">thiF</name>
    <name evidence="2" type="ORF">CSX01_01450</name>
</gene>
<dbReference type="InterPro" id="IPR012729">
    <property type="entry name" value="ThiF_fam2"/>
</dbReference>
<reference evidence="2 3" key="1">
    <citation type="submission" date="2017-10" db="EMBL/GenBank/DDBJ databases">
        <title>Resolving the taxonomy of Roseburia spp., Eubacterium rectale and Agathobacter spp. through phylogenomic analysis.</title>
        <authorList>
            <person name="Sheridan P.O."/>
            <person name="Walker A.W."/>
            <person name="Duncan S.H."/>
            <person name="Scott K.P."/>
            <person name="Toole P.W.O."/>
            <person name="Luis P."/>
            <person name="Flint H.J."/>
        </authorList>
    </citation>
    <scope>NUCLEOTIDE SEQUENCE [LARGE SCALE GENOMIC DNA]</scope>
    <source>
        <strain evidence="2 3">JK626</strain>
    </source>
</reference>
<feature type="domain" description="THIF-type NAD/FAD binding fold" evidence="1">
    <location>
        <begin position="11"/>
        <end position="208"/>
    </location>
</feature>
<dbReference type="EMBL" id="PDYF01000007">
    <property type="protein sequence ID" value="PHU35926.1"/>
    <property type="molecule type" value="Genomic_DNA"/>
</dbReference>